<dbReference type="InterPro" id="IPR023286">
    <property type="entry name" value="ABATE_dom_sf"/>
</dbReference>
<dbReference type="Gene3D" id="1.10.3300.10">
    <property type="entry name" value="Jann2411-like domain"/>
    <property type="match status" value="1"/>
</dbReference>
<accession>A0ABT0XLX4</accession>
<dbReference type="PANTHER" id="PTHR35525:SF3">
    <property type="entry name" value="BLL6575 PROTEIN"/>
    <property type="match status" value="1"/>
</dbReference>
<comment type="caution">
    <text evidence="2">The sequence shown here is derived from an EMBL/GenBank/DDBJ whole genome shotgun (WGS) entry which is preliminary data.</text>
</comment>
<proteinExistence type="predicted"/>
<reference evidence="2" key="1">
    <citation type="submission" date="2022-06" db="EMBL/GenBank/DDBJ databases">
        <title>Alkalicoccobacillus porphyridii sp. nov., isolated from a marine red alga, Porphyridium purpureum and reclassification of Shouchella plakortidis and Shouchella gibsonii as Alkalicoccobacillus plakortidis comb. nov. and Alkalicoccobacillus gibsonii comb. nov.</title>
        <authorList>
            <person name="Kim K.H."/>
            <person name="Lee J.K."/>
            <person name="Han D.M."/>
            <person name="Baek J.H."/>
            <person name="Jeon C.O."/>
        </authorList>
    </citation>
    <scope>NUCLEOTIDE SEQUENCE</scope>
    <source>
        <strain evidence="2">DSM 19153</strain>
    </source>
</reference>
<dbReference type="Pfam" id="PF07336">
    <property type="entry name" value="ABATE"/>
    <property type="match status" value="1"/>
</dbReference>
<dbReference type="PANTHER" id="PTHR35525">
    <property type="entry name" value="BLL6575 PROTEIN"/>
    <property type="match status" value="1"/>
</dbReference>
<dbReference type="Proteomes" id="UP001203665">
    <property type="component" value="Unassembled WGS sequence"/>
</dbReference>
<dbReference type="RefSeq" id="WP_251609685.1">
    <property type="nucleotide sequence ID" value="NZ_JAMQJY010000002.1"/>
</dbReference>
<name>A0ABT0XLX4_9BACI</name>
<evidence type="ECO:0000313" key="3">
    <source>
        <dbReference type="Proteomes" id="UP001203665"/>
    </source>
</evidence>
<feature type="domain" description="Zinc finger CGNR" evidence="1">
    <location>
        <begin position="148"/>
        <end position="188"/>
    </location>
</feature>
<gene>
    <name evidence="2" type="ORF">NDM98_15440</name>
</gene>
<dbReference type="InterPro" id="IPR021005">
    <property type="entry name" value="Znf_CGNR"/>
</dbReference>
<dbReference type="InterPro" id="IPR010852">
    <property type="entry name" value="ABATE"/>
</dbReference>
<dbReference type="Pfam" id="PF11706">
    <property type="entry name" value="zf-CGNR"/>
    <property type="match status" value="1"/>
</dbReference>
<organism evidence="2 3">
    <name type="scientific">Alkalicoccobacillus plakortidis</name>
    <dbReference type="NCBI Taxonomy" id="444060"/>
    <lineage>
        <taxon>Bacteria</taxon>
        <taxon>Bacillati</taxon>
        <taxon>Bacillota</taxon>
        <taxon>Bacilli</taxon>
        <taxon>Bacillales</taxon>
        <taxon>Bacillaceae</taxon>
        <taxon>Alkalicoccobacillus</taxon>
    </lineage>
</organism>
<evidence type="ECO:0000313" key="2">
    <source>
        <dbReference type="EMBL" id="MCM2676720.1"/>
    </source>
</evidence>
<evidence type="ECO:0000259" key="1">
    <source>
        <dbReference type="Pfam" id="PF11706"/>
    </source>
</evidence>
<protein>
    <submittedName>
        <fullName evidence="2">CGNR zinc finger domain-containing protein</fullName>
    </submittedName>
</protein>
<keyword evidence="3" id="KW-1185">Reference proteome</keyword>
<dbReference type="SUPFAM" id="SSF160904">
    <property type="entry name" value="Jann2411-like"/>
    <property type="match status" value="1"/>
</dbReference>
<sequence>MYKDKPFELSNSSGHISLDFINTANFHGHVNHQEWLQSELDVIEWANFIGLSVESNTRSTLSLTELIQLREAMYRITFHAVNQTIADKEDMRVLNKWIKKAQEQVEILLRQDGVFSKQLTMSDGLTKVAFTVVLSFSELIMSDLFQKVKQCNSDRCEWFFIDHTKNKSKQWCTMKICGNREKAKRFYQSSRKEKGRI</sequence>
<dbReference type="EMBL" id="JAMQJY010000002">
    <property type="protein sequence ID" value="MCM2676720.1"/>
    <property type="molecule type" value="Genomic_DNA"/>
</dbReference>